<dbReference type="GO" id="GO:0005681">
    <property type="term" value="C:spliceosomal complex"/>
    <property type="evidence" value="ECO:0007669"/>
    <property type="project" value="UniProtKB-KW"/>
</dbReference>
<dbReference type="PROSITE" id="PS50082">
    <property type="entry name" value="WD_REPEATS_2"/>
    <property type="match status" value="2"/>
</dbReference>
<dbReference type="InterPro" id="IPR036322">
    <property type="entry name" value="WD40_repeat_dom_sf"/>
</dbReference>
<keyword evidence="4" id="KW-0677">Repeat</keyword>
<dbReference type="SUPFAM" id="SSF158230">
    <property type="entry name" value="PRP4-like"/>
    <property type="match status" value="1"/>
</dbReference>
<dbReference type="CDD" id="cd00200">
    <property type="entry name" value="WD40"/>
    <property type="match status" value="1"/>
</dbReference>
<dbReference type="Gene3D" id="4.10.280.110">
    <property type="entry name" value="Pre-mRNA processing factor 4 domain"/>
    <property type="match status" value="1"/>
</dbReference>
<dbReference type="PANTHER" id="PTHR19846">
    <property type="entry name" value="WD40 REPEAT PROTEIN"/>
    <property type="match status" value="1"/>
</dbReference>
<evidence type="ECO:0000259" key="7">
    <source>
        <dbReference type="SMART" id="SM00500"/>
    </source>
</evidence>
<dbReference type="SMART" id="SM00320">
    <property type="entry name" value="WD40"/>
    <property type="match status" value="4"/>
</dbReference>
<dbReference type="PROSITE" id="PS00678">
    <property type="entry name" value="WD_REPEATS_1"/>
    <property type="match status" value="1"/>
</dbReference>
<dbReference type="SMART" id="SM00500">
    <property type="entry name" value="SFM"/>
    <property type="match status" value="1"/>
</dbReference>
<feature type="coiled-coil region" evidence="6">
    <location>
        <begin position="167"/>
        <end position="196"/>
    </location>
</feature>
<keyword evidence="9" id="KW-1185">Reference proteome</keyword>
<feature type="domain" description="Pre-mRNA processing factor 4 (PRP4)-like" evidence="7">
    <location>
        <begin position="84"/>
        <end position="136"/>
    </location>
</feature>
<comment type="caution">
    <text evidence="8">The sequence shown here is derived from an EMBL/GenBank/DDBJ whole genome shotgun (WGS) entry which is preliminary data.</text>
</comment>
<organism evidence="8 9">
    <name type="scientific">Dissostichus mawsoni</name>
    <name type="common">Antarctic cod</name>
    <dbReference type="NCBI Taxonomy" id="36200"/>
    <lineage>
        <taxon>Eukaryota</taxon>
        <taxon>Metazoa</taxon>
        <taxon>Chordata</taxon>
        <taxon>Craniata</taxon>
        <taxon>Vertebrata</taxon>
        <taxon>Euteleostomi</taxon>
        <taxon>Actinopterygii</taxon>
        <taxon>Neopterygii</taxon>
        <taxon>Teleostei</taxon>
        <taxon>Neoteleostei</taxon>
        <taxon>Acanthomorphata</taxon>
        <taxon>Eupercaria</taxon>
        <taxon>Perciformes</taxon>
        <taxon>Notothenioidei</taxon>
        <taxon>Nototheniidae</taxon>
        <taxon>Dissostichus</taxon>
    </lineage>
</organism>
<keyword evidence="2 5" id="KW-0853">WD repeat</keyword>
<evidence type="ECO:0000313" key="8">
    <source>
        <dbReference type="EMBL" id="KAF3848378.1"/>
    </source>
</evidence>
<dbReference type="InterPro" id="IPR001680">
    <property type="entry name" value="WD40_rpt"/>
</dbReference>
<dbReference type="FunFam" id="4.10.280.110:FF:000002">
    <property type="entry name" value="U4/U6 small nuclear ribonucleoprotein Prp4"/>
    <property type="match status" value="1"/>
</dbReference>
<feature type="repeat" description="WD" evidence="5">
    <location>
        <begin position="278"/>
        <end position="319"/>
    </location>
</feature>
<dbReference type="PROSITE" id="PS50294">
    <property type="entry name" value="WD_REPEATS_REGION"/>
    <property type="match status" value="2"/>
</dbReference>
<evidence type="ECO:0000256" key="6">
    <source>
        <dbReference type="SAM" id="Coils"/>
    </source>
</evidence>
<evidence type="ECO:0000256" key="2">
    <source>
        <dbReference type="ARBA" id="ARBA00022574"/>
    </source>
</evidence>
<dbReference type="InterPro" id="IPR019775">
    <property type="entry name" value="WD40_repeat_CS"/>
</dbReference>
<protein>
    <recommendedName>
        <fullName evidence="7">Pre-mRNA processing factor 4 (PRP4)-like domain-containing protein</fullName>
    </recommendedName>
</protein>
<dbReference type="GO" id="GO:0017070">
    <property type="term" value="F:U6 snRNA binding"/>
    <property type="evidence" value="ECO:0007669"/>
    <property type="project" value="TreeGrafter"/>
</dbReference>
<dbReference type="InterPro" id="IPR036285">
    <property type="entry name" value="PRP4-like_sf"/>
</dbReference>
<keyword evidence="3" id="KW-0747">Spliceosome</keyword>
<evidence type="ECO:0000256" key="3">
    <source>
        <dbReference type="ARBA" id="ARBA00022728"/>
    </source>
</evidence>
<dbReference type="InterPro" id="IPR015943">
    <property type="entry name" value="WD40/YVTN_repeat-like_dom_sf"/>
</dbReference>
<keyword evidence="3" id="KW-0507">mRNA processing</keyword>
<dbReference type="EMBL" id="JAAKFY010000012">
    <property type="protein sequence ID" value="KAF3848378.1"/>
    <property type="molecule type" value="Genomic_DNA"/>
</dbReference>
<comment type="subcellular location">
    <subcellularLocation>
        <location evidence="1">Nucleus speckle</location>
    </subcellularLocation>
</comment>
<keyword evidence="3" id="KW-0508">mRNA splicing</keyword>
<name>A0A7J5YJC4_DISMA</name>
<evidence type="ECO:0000313" key="9">
    <source>
        <dbReference type="Proteomes" id="UP000518266"/>
    </source>
</evidence>
<dbReference type="GO" id="GO:0030621">
    <property type="term" value="F:U4 snRNA binding"/>
    <property type="evidence" value="ECO:0007669"/>
    <property type="project" value="TreeGrafter"/>
</dbReference>
<feature type="repeat" description="WD" evidence="5">
    <location>
        <begin position="320"/>
        <end position="361"/>
    </location>
</feature>
<dbReference type="GO" id="GO:0046540">
    <property type="term" value="C:U4/U6 x U5 tri-snRNP complex"/>
    <property type="evidence" value="ECO:0007669"/>
    <property type="project" value="TreeGrafter"/>
</dbReference>
<evidence type="ECO:0000256" key="1">
    <source>
        <dbReference type="ARBA" id="ARBA00004324"/>
    </source>
</evidence>
<dbReference type="AlphaFoldDB" id="A0A7J5YJC4"/>
<dbReference type="InterPro" id="IPR014906">
    <property type="entry name" value="PRP4-like"/>
</dbReference>
<evidence type="ECO:0000256" key="4">
    <source>
        <dbReference type="ARBA" id="ARBA00022737"/>
    </source>
</evidence>
<evidence type="ECO:0000256" key="5">
    <source>
        <dbReference type="PROSITE-ProRule" id="PRU00221"/>
    </source>
</evidence>
<dbReference type="Proteomes" id="UP000518266">
    <property type="component" value="Unassembled WGS sequence"/>
</dbReference>
<dbReference type="FunFam" id="2.130.10.10:FF:000411">
    <property type="entry name" value="U4/U6 small nuclear ribonucleoprotein Prp4"/>
    <property type="match status" value="1"/>
</dbReference>
<sequence>MSDDDDAPVMKRSRVYYGSLEERERERLGGERGRDALKAGIKAGNINISSGEYLEMEERVSEHQNDALAAFERRRRARQITVSTDDSEVKAGLRALGEPIVLFGEGPADRRERLRGVLSVVGPDALKKSRREEEKGKKSQDECQQTWYHEGSASLKDARLWLAKYSLPRAMRRLEEARVQKDVAEATRAIKQQEQQKSLRNLNNFCSQIGDDRPISFCHFSPDSKMLATASWPESLSTIRRQLSIMCRRRLSEAVNLESYDKSWRLWDLEVQEEILHQEGHSKGVHDIGFHPDGSLAATGGLDSFGRVWDLRTGRCVMFLEGHLKEIYSLHFSPNGHHLATGSGDNTCKVWELRNRKCLYTVPAHQNLVSAVRFQPTDGHFLLTGAYDNTAKVSSSDFIVMSSSDVIGVSS</sequence>
<reference evidence="8 9" key="1">
    <citation type="submission" date="2020-03" db="EMBL/GenBank/DDBJ databases">
        <title>Dissostichus mawsoni Genome sequencing and assembly.</title>
        <authorList>
            <person name="Park H."/>
        </authorList>
    </citation>
    <scope>NUCLEOTIDE SEQUENCE [LARGE SCALE GENOMIC DNA]</scope>
    <source>
        <strain evidence="8">DM0001</strain>
        <tissue evidence="8">Muscle</tissue>
    </source>
</reference>
<dbReference type="PANTHER" id="PTHR19846:SF0">
    <property type="entry name" value="PRE-MRNA PROCESSING FACTOR 4"/>
    <property type="match status" value="1"/>
</dbReference>
<dbReference type="Pfam" id="PF00400">
    <property type="entry name" value="WD40"/>
    <property type="match status" value="3"/>
</dbReference>
<dbReference type="Gene3D" id="2.130.10.10">
    <property type="entry name" value="YVTN repeat-like/Quinoprotein amine dehydrogenase"/>
    <property type="match status" value="2"/>
</dbReference>
<dbReference type="Pfam" id="PF08799">
    <property type="entry name" value="PRP4"/>
    <property type="match status" value="1"/>
</dbReference>
<accession>A0A7J5YJC4</accession>
<dbReference type="GO" id="GO:0000398">
    <property type="term" value="P:mRNA splicing, via spliceosome"/>
    <property type="evidence" value="ECO:0007669"/>
    <property type="project" value="TreeGrafter"/>
</dbReference>
<dbReference type="GO" id="GO:0016607">
    <property type="term" value="C:nuclear speck"/>
    <property type="evidence" value="ECO:0007669"/>
    <property type="project" value="UniProtKB-SubCell"/>
</dbReference>
<proteinExistence type="predicted"/>
<dbReference type="SUPFAM" id="SSF50978">
    <property type="entry name" value="WD40 repeat-like"/>
    <property type="match status" value="1"/>
</dbReference>
<dbReference type="OrthoDB" id="540662at2759"/>
<keyword evidence="6" id="KW-0175">Coiled coil</keyword>
<gene>
    <name evidence="8" type="ORF">F7725_014876</name>
</gene>